<dbReference type="PROSITE" id="PS00178">
    <property type="entry name" value="AA_TRNA_LIGASE_I"/>
    <property type="match status" value="1"/>
</dbReference>
<dbReference type="Pfam" id="PF00133">
    <property type="entry name" value="tRNA-synt_1"/>
    <property type="match status" value="1"/>
</dbReference>
<sequence length="825" mass="95090">MRSYEPHIIEEKRQEIWEQNRLYRATESGGGEKYYLLEMFPYPSGRIHMGHVRNYSIGDVIARYKRMRGFNVLHPMGWDAFGMPAENAAIERGVHPATWTHENIAYMRKQLKRLGFSYDWEREIATCDVAYYRWEQWMFLKMFEKGLVYRKSSPVNYCPKCQTVLANEQVEGGACWRCGEEVVQKELTQWFFAITKYADELYEYCDKLPGWPERVLNMQKNWIGKSYGVEVDFPMEDGTPLTIFTTRPDTLYGVTFMVLSPEHPLSTRLPAGTEHEQAVRAFVEKTKTQDKSFRTEIATQKEGVFTGKYVSNPLTGARVPIYIGNFVLMEYGTGAIMAVPAHDQRDFEFAKEYGLPVIATIMPGDDTLDPATMEAAYEGDGKMANSGPFNGKHNREAIPHIIDYLEEKKIGRRTVNYRLRDWGISRQRYWGAPIPIIYCDDCGTVPVPFEDLPVVLPLDLKVTAVGKSPLAERPEFYKVECPICKKPARRETDTMDTFVESSWYFLKYACADYDQGPLDRARVNYWMPVDQYIGGVEHAVLHLLYSRFFNRVLNELDLVAVREPFENLLTQGMVIKDGAKMSKSKGNVVDPDSMVKKYGADTARLFCLFASPPEKDLDWSDKGVEGCFRFLQRVWRLVTERLDDMEGTVSTLEPLAGDTDCVQLAYLIHKTVKKVTEDIDRFHLNTAIARIMELVNGVYKFIEKEKKDEDSKRLLRGAMETVIVLLFPFVPHIAEELWEMLGLDTLTIGESWPSYNEKYIMEERVLVVVQVNGKLRDRCEVERDMDQEQLKDIARSLDKVKKHVEGKTIVKTIVVPNKLVNIVVR</sequence>
<dbReference type="CDD" id="cd00812">
    <property type="entry name" value="LeuRS_core"/>
    <property type="match status" value="1"/>
</dbReference>
<evidence type="ECO:0000256" key="2">
    <source>
        <dbReference type="ARBA" id="ARBA00022490"/>
    </source>
</evidence>
<evidence type="ECO:0000256" key="9">
    <source>
        <dbReference type="HAMAP-Rule" id="MF_00049"/>
    </source>
</evidence>
<dbReference type="SUPFAM" id="SSF52374">
    <property type="entry name" value="Nucleotidylyl transferase"/>
    <property type="match status" value="1"/>
</dbReference>
<evidence type="ECO:0000313" key="15">
    <source>
        <dbReference type="EMBL" id="NLW35187.1"/>
    </source>
</evidence>
<dbReference type="InterPro" id="IPR015413">
    <property type="entry name" value="Methionyl/Leucyl_tRNA_Synth"/>
</dbReference>
<dbReference type="PANTHER" id="PTHR43740">
    <property type="entry name" value="LEUCYL-TRNA SYNTHETASE"/>
    <property type="match status" value="1"/>
</dbReference>
<comment type="subcellular location">
    <subcellularLocation>
        <location evidence="9">Cytoplasm</location>
    </subcellularLocation>
</comment>
<keyword evidence="7 9" id="KW-0030">Aminoacyl-tRNA synthetase</keyword>
<dbReference type="InterPro" id="IPR009080">
    <property type="entry name" value="tRNAsynth_Ia_anticodon-bd"/>
</dbReference>
<dbReference type="EMBL" id="JAAYEE010000112">
    <property type="protein sequence ID" value="NLW35187.1"/>
    <property type="molecule type" value="Genomic_DNA"/>
</dbReference>
<keyword evidence="4 9" id="KW-0547">Nucleotide-binding</keyword>
<name>A0A971M3A2_9BACT</name>
<dbReference type="FunFam" id="1.10.730.10:FF:000011">
    <property type="entry name" value="Leucine--tRNA ligase chloroplastic/mitochondrial"/>
    <property type="match status" value="1"/>
</dbReference>
<reference evidence="15" key="1">
    <citation type="journal article" date="2020" name="Biotechnol. Biofuels">
        <title>New insights from the biogas microbiome by comprehensive genome-resolved metagenomics of nearly 1600 species originating from multiple anaerobic digesters.</title>
        <authorList>
            <person name="Campanaro S."/>
            <person name="Treu L."/>
            <person name="Rodriguez-R L.M."/>
            <person name="Kovalovszki A."/>
            <person name="Ziels R.M."/>
            <person name="Maus I."/>
            <person name="Zhu X."/>
            <person name="Kougias P.G."/>
            <person name="Basile A."/>
            <person name="Luo G."/>
            <person name="Schluter A."/>
            <person name="Konstantinidis K.T."/>
            <person name="Angelidaki I."/>
        </authorList>
    </citation>
    <scope>NUCLEOTIDE SEQUENCE</scope>
    <source>
        <strain evidence="15">AS06rmzACSIP_7</strain>
    </source>
</reference>
<comment type="catalytic activity">
    <reaction evidence="8 9">
        <text>tRNA(Leu) + L-leucine + ATP = L-leucyl-tRNA(Leu) + AMP + diphosphate</text>
        <dbReference type="Rhea" id="RHEA:11688"/>
        <dbReference type="Rhea" id="RHEA-COMP:9613"/>
        <dbReference type="Rhea" id="RHEA-COMP:9622"/>
        <dbReference type="ChEBI" id="CHEBI:30616"/>
        <dbReference type="ChEBI" id="CHEBI:33019"/>
        <dbReference type="ChEBI" id="CHEBI:57427"/>
        <dbReference type="ChEBI" id="CHEBI:78442"/>
        <dbReference type="ChEBI" id="CHEBI:78494"/>
        <dbReference type="ChEBI" id="CHEBI:456215"/>
        <dbReference type="EC" id="6.1.1.4"/>
    </reaction>
</comment>
<dbReference type="InterPro" id="IPR014729">
    <property type="entry name" value="Rossmann-like_a/b/a_fold"/>
</dbReference>
<dbReference type="Pfam" id="PF09334">
    <property type="entry name" value="tRNA-synt_1g"/>
    <property type="match status" value="1"/>
</dbReference>
<dbReference type="EC" id="6.1.1.4" evidence="9"/>
<evidence type="ECO:0000256" key="8">
    <source>
        <dbReference type="ARBA" id="ARBA00047469"/>
    </source>
</evidence>
<feature type="binding site" evidence="9">
    <location>
        <position position="583"/>
    </location>
    <ligand>
        <name>ATP</name>
        <dbReference type="ChEBI" id="CHEBI:30616"/>
    </ligand>
</feature>
<dbReference type="PRINTS" id="PR00985">
    <property type="entry name" value="TRNASYNTHLEU"/>
</dbReference>
<evidence type="ECO:0000256" key="5">
    <source>
        <dbReference type="ARBA" id="ARBA00022840"/>
    </source>
</evidence>
<feature type="domain" description="Methionyl/Leucyl tRNA synthetase" evidence="13">
    <location>
        <begin position="40"/>
        <end position="181"/>
    </location>
</feature>
<dbReference type="Gene3D" id="3.10.20.590">
    <property type="match status" value="1"/>
</dbReference>
<evidence type="ECO:0000259" key="13">
    <source>
        <dbReference type="Pfam" id="PF09334"/>
    </source>
</evidence>
<keyword evidence="2 9" id="KW-0963">Cytoplasm</keyword>
<evidence type="ECO:0000256" key="4">
    <source>
        <dbReference type="ARBA" id="ARBA00022741"/>
    </source>
</evidence>
<feature type="domain" description="Aminoacyl-tRNA synthetase class Ia" evidence="11">
    <location>
        <begin position="419"/>
        <end position="620"/>
    </location>
</feature>
<evidence type="ECO:0000256" key="7">
    <source>
        <dbReference type="ARBA" id="ARBA00023146"/>
    </source>
</evidence>
<reference evidence="15" key="2">
    <citation type="submission" date="2020-01" db="EMBL/GenBank/DDBJ databases">
        <authorList>
            <person name="Campanaro S."/>
        </authorList>
    </citation>
    <scope>NUCLEOTIDE SEQUENCE</scope>
    <source>
        <strain evidence="15">AS06rmzACSIP_7</strain>
    </source>
</reference>
<evidence type="ECO:0000259" key="14">
    <source>
        <dbReference type="Pfam" id="PF13603"/>
    </source>
</evidence>
<dbReference type="HAMAP" id="MF_00049_B">
    <property type="entry name" value="Leu_tRNA_synth_B"/>
    <property type="match status" value="1"/>
</dbReference>
<dbReference type="InterPro" id="IPR001412">
    <property type="entry name" value="aa-tRNA-synth_I_CS"/>
</dbReference>
<organism evidence="15 16">
    <name type="scientific">Syntrophorhabdus aromaticivorans</name>
    <dbReference type="NCBI Taxonomy" id="328301"/>
    <lineage>
        <taxon>Bacteria</taxon>
        <taxon>Pseudomonadati</taxon>
        <taxon>Thermodesulfobacteriota</taxon>
        <taxon>Syntrophorhabdia</taxon>
        <taxon>Syntrophorhabdales</taxon>
        <taxon>Syntrophorhabdaceae</taxon>
        <taxon>Syntrophorhabdus</taxon>
    </lineage>
</organism>
<dbReference type="FunFam" id="3.40.50.620:FF:000003">
    <property type="entry name" value="Leucine--tRNA ligase"/>
    <property type="match status" value="1"/>
</dbReference>
<dbReference type="PANTHER" id="PTHR43740:SF2">
    <property type="entry name" value="LEUCINE--TRNA LIGASE, MITOCHONDRIAL"/>
    <property type="match status" value="1"/>
</dbReference>
<dbReference type="GO" id="GO:0005829">
    <property type="term" value="C:cytosol"/>
    <property type="evidence" value="ECO:0007669"/>
    <property type="project" value="TreeGrafter"/>
</dbReference>
<dbReference type="InterPro" id="IPR009008">
    <property type="entry name" value="Val/Leu/Ile-tRNA-synth_edit"/>
</dbReference>
<evidence type="ECO:0000259" key="11">
    <source>
        <dbReference type="Pfam" id="PF00133"/>
    </source>
</evidence>
<dbReference type="FunFam" id="3.40.50.620:FF:000056">
    <property type="entry name" value="Leucine--tRNA ligase"/>
    <property type="match status" value="1"/>
</dbReference>
<dbReference type="GO" id="GO:0006429">
    <property type="term" value="P:leucyl-tRNA aminoacylation"/>
    <property type="evidence" value="ECO:0007669"/>
    <property type="project" value="UniProtKB-UniRule"/>
</dbReference>
<feature type="short sequence motif" description="'HIGH' region" evidence="9">
    <location>
        <begin position="41"/>
        <end position="51"/>
    </location>
</feature>
<dbReference type="GO" id="GO:0002161">
    <property type="term" value="F:aminoacyl-tRNA deacylase activity"/>
    <property type="evidence" value="ECO:0007669"/>
    <property type="project" value="InterPro"/>
</dbReference>
<feature type="domain" description="Leucyl-tRNA synthetase editing" evidence="14">
    <location>
        <begin position="220"/>
        <end position="406"/>
    </location>
</feature>
<dbReference type="Gene3D" id="1.10.730.10">
    <property type="entry name" value="Isoleucyl-tRNA Synthetase, Domain 1"/>
    <property type="match status" value="2"/>
</dbReference>
<dbReference type="FunFam" id="3.10.20.590:FF:000001">
    <property type="entry name" value="Leucine--tRNA ligase"/>
    <property type="match status" value="1"/>
</dbReference>
<keyword evidence="3 9" id="KW-0436">Ligase</keyword>
<dbReference type="Gene3D" id="3.40.50.620">
    <property type="entry name" value="HUPs"/>
    <property type="match status" value="2"/>
</dbReference>
<accession>A0A971M3A2</accession>
<dbReference type="Pfam" id="PF13603">
    <property type="entry name" value="tRNA-synt_1_2"/>
    <property type="match status" value="1"/>
</dbReference>
<evidence type="ECO:0000256" key="3">
    <source>
        <dbReference type="ARBA" id="ARBA00022598"/>
    </source>
</evidence>
<comment type="similarity">
    <text evidence="1 9 10">Belongs to the class-I aminoacyl-tRNA synthetase family.</text>
</comment>
<dbReference type="AlphaFoldDB" id="A0A971M3A2"/>
<dbReference type="InterPro" id="IPR013155">
    <property type="entry name" value="M/V/L/I-tRNA-synth_anticd-bd"/>
</dbReference>
<dbReference type="Proteomes" id="UP000777265">
    <property type="component" value="Unassembled WGS sequence"/>
</dbReference>
<feature type="domain" description="Methionyl/Valyl/Leucyl/Isoleucyl-tRNA synthetase anticodon-binding" evidence="12">
    <location>
        <begin position="668"/>
        <end position="786"/>
    </location>
</feature>
<comment type="caution">
    <text evidence="15">The sequence shown here is derived from an EMBL/GenBank/DDBJ whole genome shotgun (WGS) entry which is preliminary data.</text>
</comment>
<proteinExistence type="inferred from homology"/>
<dbReference type="NCBIfam" id="TIGR00396">
    <property type="entry name" value="leuS_bact"/>
    <property type="match status" value="1"/>
</dbReference>
<dbReference type="InterPro" id="IPR002302">
    <property type="entry name" value="Leu-tRNA-ligase"/>
</dbReference>
<evidence type="ECO:0000256" key="6">
    <source>
        <dbReference type="ARBA" id="ARBA00022917"/>
    </source>
</evidence>
<evidence type="ECO:0000259" key="12">
    <source>
        <dbReference type="Pfam" id="PF08264"/>
    </source>
</evidence>
<dbReference type="Pfam" id="PF08264">
    <property type="entry name" value="Anticodon_1"/>
    <property type="match status" value="1"/>
</dbReference>
<evidence type="ECO:0000313" key="16">
    <source>
        <dbReference type="Proteomes" id="UP000777265"/>
    </source>
</evidence>
<dbReference type="SUPFAM" id="SSF50677">
    <property type="entry name" value="ValRS/IleRS/LeuRS editing domain"/>
    <property type="match status" value="1"/>
</dbReference>
<dbReference type="InterPro" id="IPR025709">
    <property type="entry name" value="Leu_tRNA-synth_edit"/>
</dbReference>
<feature type="short sequence motif" description="'KMSKS' region" evidence="9">
    <location>
        <begin position="580"/>
        <end position="584"/>
    </location>
</feature>
<dbReference type="InterPro" id="IPR002300">
    <property type="entry name" value="aa-tRNA-synth_Ia"/>
</dbReference>
<gene>
    <name evidence="9" type="primary">leuS</name>
    <name evidence="15" type="ORF">GXY80_06860</name>
</gene>
<evidence type="ECO:0000256" key="1">
    <source>
        <dbReference type="ARBA" id="ARBA00005594"/>
    </source>
</evidence>
<dbReference type="CDD" id="cd07958">
    <property type="entry name" value="Anticodon_Ia_Leu_BEm"/>
    <property type="match status" value="1"/>
</dbReference>
<keyword evidence="5 9" id="KW-0067">ATP-binding</keyword>
<dbReference type="SUPFAM" id="SSF47323">
    <property type="entry name" value="Anticodon-binding domain of a subclass of class I aminoacyl-tRNA synthetases"/>
    <property type="match status" value="1"/>
</dbReference>
<dbReference type="GO" id="GO:0005524">
    <property type="term" value="F:ATP binding"/>
    <property type="evidence" value="ECO:0007669"/>
    <property type="project" value="UniProtKB-UniRule"/>
</dbReference>
<protein>
    <recommendedName>
        <fullName evidence="9">Leucine--tRNA ligase</fullName>
        <ecNumber evidence="9">6.1.1.4</ecNumber>
    </recommendedName>
    <alternativeName>
        <fullName evidence="9">Leucyl-tRNA synthetase</fullName>
        <shortName evidence="9">LeuRS</shortName>
    </alternativeName>
</protein>
<dbReference type="GO" id="GO:0004823">
    <property type="term" value="F:leucine-tRNA ligase activity"/>
    <property type="evidence" value="ECO:0007669"/>
    <property type="project" value="UniProtKB-UniRule"/>
</dbReference>
<keyword evidence="6 9" id="KW-0648">Protein biosynthesis</keyword>
<evidence type="ECO:0000256" key="10">
    <source>
        <dbReference type="RuleBase" id="RU363035"/>
    </source>
</evidence>